<accession>A0A7V3REN1</accession>
<dbReference type="PANTHER" id="PTHR32332:SF20">
    <property type="entry name" value="2-NITROPROPANE DIOXYGENASE-LIKE PROTEIN"/>
    <property type="match status" value="1"/>
</dbReference>
<protein>
    <submittedName>
        <fullName evidence="4">Enoyl-[acyl-carrier-protein] reductase FabK</fullName>
    </submittedName>
</protein>
<evidence type="ECO:0000256" key="2">
    <source>
        <dbReference type="ARBA" id="ARBA00022643"/>
    </source>
</evidence>
<name>A0A7V3REN1_9BACT</name>
<keyword evidence="1" id="KW-0285">Flavoprotein</keyword>
<keyword evidence="3" id="KW-0560">Oxidoreductase</keyword>
<dbReference type="EMBL" id="DTPE01000174">
    <property type="protein sequence ID" value="HGE75283.1"/>
    <property type="molecule type" value="Genomic_DNA"/>
</dbReference>
<dbReference type="InterPro" id="IPR004136">
    <property type="entry name" value="NMO"/>
</dbReference>
<dbReference type="AlphaFoldDB" id="A0A7V3REN1"/>
<dbReference type="InterPro" id="IPR013785">
    <property type="entry name" value="Aldolase_TIM"/>
</dbReference>
<proteinExistence type="predicted"/>
<dbReference type="CDD" id="cd04730">
    <property type="entry name" value="NPD_like"/>
    <property type="match status" value="1"/>
</dbReference>
<sequence>MFSRVCDILGIEYPIIQGGMAQVSTAKLAVAVSNAGGFGIIAAGGRDPEWVRAEIRKAKNMTEKPFGVNVIVYEKMADEIVKIILEEKVTAVTFGAGNPSKYIESLKEKGIKIIPVVASEAFAKRLESYGVDAVIAEGMESGGHIGEVTTMVLVPAVVDAVEIPVIAAGGIATGRQIAASFALGAEGVQIGTRFVATQECEVNLNYKEKILKASTRDTLVTGRVTGHPVRALRNPLTNELLKIDEKGGTVEEVEQLGRGALKAAVNGDWDHGSFMSGQSAGLIDDIPEVKELVCRLWKEALETIESFKTIDVEAKE</sequence>
<dbReference type="Pfam" id="PF03060">
    <property type="entry name" value="NMO"/>
    <property type="match status" value="2"/>
</dbReference>
<reference evidence="4" key="1">
    <citation type="journal article" date="2020" name="mSystems">
        <title>Genome- and Community-Level Interaction Insights into Carbon Utilization and Element Cycling Functions of Hydrothermarchaeota in Hydrothermal Sediment.</title>
        <authorList>
            <person name="Zhou Z."/>
            <person name="Liu Y."/>
            <person name="Xu W."/>
            <person name="Pan J."/>
            <person name="Luo Z.H."/>
            <person name="Li M."/>
        </authorList>
    </citation>
    <scope>NUCLEOTIDE SEQUENCE [LARGE SCALE GENOMIC DNA]</scope>
    <source>
        <strain evidence="4">SpSt-966</strain>
    </source>
</reference>
<evidence type="ECO:0000313" key="4">
    <source>
        <dbReference type="EMBL" id="HGE75283.1"/>
    </source>
</evidence>
<organism evidence="4">
    <name type="scientific">Mesoaciditoga lauensis</name>
    <dbReference type="NCBI Taxonomy" id="1495039"/>
    <lineage>
        <taxon>Bacteria</taxon>
        <taxon>Thermotogati</taxon>
        <taxon>Thermotogota</taxon>
        <taxon>Thermotogae</taxon>
        <taxon>Mesoaciditogales</taxon>
        <taxon>Mesoaciditogaceae</taxon>
        <taxon>Mesoaciditoga</taxon>
    </lineage>
</organism>
<comment type="caution">
    <text evidence="4">The sequence shown here is derived from an EMBL/GenBank/DDBJ whole genome shotgun (WGS) entry which is preliminary data.</text>
</comment>
<evidence type="ECO:0000256" key="3">
    <source>
        <dbReference type="ARBA" id="ARBA00023002"/>
    </source>
</evidence>
<keyword evidence="2" id="KW-0288">FMN</keyword>
<gene>
    <name evidence="4" type="ORF">ENX73_04075</name>
</gene>
<dbReference type="PANTHER" id="PTHR32332">
    <property type="entry name" value="2-NITROPROPANE DIOXYGENASE"/>
    <property type="match status" value="1"/>
</dbReference>
<dbReference type="GO" id="GO:0018580">
    <property type="term" value="F:nitronate monooxygenase activity"/>
    <property type="evidence" value="ECO:0007669"/>
    <property type="project" value="InterPro"/>
</dbReference>
<evidence type="ECO:0000256" key="1">
    <source>
        <dbReference type="ARBA" id="ARBA00022630"/>
    </source>
</evidence>
<dbReference type="Gene3D" id="3.20.20.70">
    <property type="entry name" value="Aldolase class I"/>
    <property type="match status" value="1"/>
</dbReference>
<dbReference type="SUPFAM" id="SSF51412">
    <property type="entry name" value="Inosine monophosphate dehydrogenase (IMPDH)"/>
    <property type="match status" value="1"/>
</dbReference>